<accession>A0ACC2LCY3</accession>
<comment type="caution">
    <text evidence="1">The sequence shown here is derived from an EMBL/GenBank/DDBJ whole genome shotgun (WGS) entry which is preliminary data.</text>
</comment>
<name>A0ACC2LCY3_PERAE</name>
<gene>
    <name evidence="1" type="ORF">MRB53_024632</name>
</gene>
<reference evidence="1 2" key="1">
    <citation type="journal article" date="2022" name="Hortic Res">
        <title>A haplotype resolved chromosomal level avocado genome allows analysis of novel avocado genes.</title>
        <authorList>
            <person name="Nath O."/>
            <person name="Fletcher S.J."/>
            <person name="Hayward A."/>
            <person name="Shaw L.M."/>
            <person name="Masouleh A.K."/>
            <person name="Furtado A."/>
            <person name="Henry R.J."/>
            <person name="Mitter N."/>
        </authorList>
    </citation>
    <scope>NUCLEOTIDE SEQUENCE [LARGE SCALE GENOMIC DNA]</scope>
    <source>
        <strain evidence="2">cv. Hass</strain>
    </source>
</reference>
<proteinExistence type="predicted"/>
<sequence>MRCWRRRWLEMLQAWHWRQRLCGGGKDSYVLVQDEKNLTFPEIPTSNTEISFFLLSSFGVMKFLTMRIFIPSPLRSSIHRASFCNSAMHREGRVSMVHGASRVIGLEFVRQLLEKDEKGHVVATCPNPDGSIGLRELKRRYMERLNILRLDVTDESTIEVSAKAIKERYGTLNLLINTAEVHSIPTVLRPETTLTEVQKSSLLYAYCHLGREMKHRT</sequence>
<evidence type="ECO:0000313" key="1">
    <source>
        <dbReference type="EMBL" id="KAJ8631309.1"/>
    </source>
</evidence>
<protein>
    <submittedName>
        <fullName evidence="1">Uncharacterized protein</fullName>
    </submittedName>
</protein>
<dbReference type="EMBL" id="CM056815">
    <property type="protein sequence ID" value="KAJ8631309.1"/>
    <property type="molecule type" value="Genomic_DNA"/>
</dbReference>
<organism evidence="1 2">
    <name type="scientific">Persea americana</name>
    <name type="common">Avocado</name>
    <dbReference type="NCBI Taxonomy" id="3435"/>
    <lineage>
        <taxon>Eukaryota</taxon>
        <taxon>Viridiplantae</taxon>
        <taxon>Streptophyta</taxon>
        <taxon>Embryophyta</taxon>
        <taxon>Tracheophyta</taxon>
        <taxon>Spermatophyta</taxon>
        <taxon>Magnoliopsida</taxon>
        <taxon>Magnoliidae</taxon>
        <taxon>Laurales</taxon>
        <taxon>Lauraceae</taxon>
        <taxon>Persea</taxon>
    </lineage>
</organism>
<dbReference type="Proteomes" id="UP001234297">
    <property type="component" value="Chromosome 7"/>
</dbReference>
<keyword evidence="2" id="KW-1185">Reference proteome</keyword>
<evidence type="ECO:0000313" key="2">
    <source>
        <dbReference type="Proteomes" id="UP001234297"/>
    </source>
</evidence>